<dbReference type="EMBL" id="CP002444">
    <property type="protein sequence ID" value="ADU97596.1"/>
    <property type="molecule type" value="Genomic_DNA"/>
</dbReference>
<keyword evidence="3" id="KW-0808">Transferase</keyword>
<dbReference type="Proteomes" id="UP000006362">
    <property type="component" value="Chromosome"/>
</dbReference>
<dbReference type="HOGENOM" id="CLU_065962_1_0_0"/>
<dbReference type="OrthoDB" id="9815923at2"/>
<evidence type="ECO:0000313" key="3">
    <source>
        <dbReference type="EMBL" id="ADU97596.1"/>
    </source>
</evidence>
<organism evidence="3 4">
    <name type="scientific">Thermovibrio ammonificans (strain DSM 15698 / JCM 12110 / HB-1)</name>
    <dbReference type="NCBI Taxonomy" id="648996"/>
    <lineage>
        <taxon>Bacteria</taxon>
        <taxon>Pseudomonadati</taxon>
        <taxon>Aquificota</taxon>
        <taxon>Aquificia</taxon>
        <taxon>Desulfurobacteriales</taxon>
        <taxon>Desulfurobacteriaceae</taxon>
        <taxon>Thermovibrio</taxon>
    </lineage>
</organism>
<dbReference type="CDD" id="cd02511">
    <property type="entry name" value="Beta4Glucosyltransferase"/>
    <property type="match status" value="1"/>
</dbReference>
<dbReference type="Gene3D" id="3.90.550.10">
    <property type="entry name" value="Spore Coat Polysaccharide Biosynthesis Protein SpsA, Chain A"/>
    <property type="match status" value="1"/>
</dbReference>
<sequence>MSLTVALLTYNSRRHLEKVLKSVERVADEIVALDSGSTDETVEILKQFGARVFTRKFDNFVNQKNHLLSLCRTRWVLFLDDDEVLSEELARSVKEAVREEKHAGYHLNRVTNYLGRWIRHAWNPDWQLRLAKRERCRWVGNGVHERLEVNGSLGYLQGELLHYSYSSLSEHLRKIDLYSTLYAEGAHRKGKRFSLLKLLTSPAGAFLRRFVLKRGFLDGFEGFLLSVMASYYSFLKYAKLWEIERNGPKGTGGSR</sequence>
<dbReference type="GO" id="GO:0016740">
    <property type="term" value="F:transferase activity"/>
    <property type="evidence" value="ECO:0007669"/>
    <property type="project" value="UniProtKB-KW"/>
</dbReference>
<dbReference type="STRING" id="648996.Theam_1640"/>
<name>E8T5E2_THEA1</name>
<evidence type="ECO:0000259" key="2">
    <source>
        <dbReference type="Pfam" id="PF00535"/>
    </source>
</evidence>
<dbReference type="AlphaFoldDB" id="E8T5E2"/>
<feature type="domain" description="Glycosyltransferase 2-like" evidence="2">
    <location>
        <begin position="5"/>
        <end position="131"/>
    </location>
</feature>
<dbReference type="Pfam" id="PF00535">
    <property type="entry name" value="Glycos_transf_2"/>
    <property type="match status" value="1"/>
</dbReference>
<accession>E8T5E2</accession>
<dbReference type="eggNOG" id="COG1216">
    <property type="taxonomic scope" value="Bacteria"/>
</dbReference>
<evidence type="ECO:0000313" key="4">
    <source>
        <dbReference type="Proteomes" id="UP000006362"/>
    </source>
</evidence>
<comment type="similarity">
    <text evidence="1">Belongs to the glycosyltransferase 2 family. WaaE/KdtX subfamily.</text>
</comment>
<gene>
    <name evidence="3" type="ordered locus">Theam_1640</name>
</gene>
<dbReference type="KEGG" id="tam:Theam_1640"/>
<protein>
    <submittedName>
        <fullName evidence="3">Glycosyl transferase family 2</fullName>
    </submittedName>
</protein>
<evidence type="ECO:0000256" key="1">
    <source>
        <dbReference type="ARBA" id="ARBA00038494"/>
    </source>
</evidence>
<dbReference type="PANTHER" id="PTHR43630">
    <property type="entry name" value="POLY-BETA-1,6-N-ACETYL-D-GLUCOSAMINE SYNTHASE"/>
    <property type="match status" value="1"/>
</dbReference>
<dbReference type="PANTHER" id="PTHR43630:SF2">
    <property type="entry name" value="GLYCOSYLTRANSFERASE"/>
    <property type="match status" value="1"/>
</dbReference>
<dbReference type="RefSeq" id="WP_013538381.1">
    <property type="nucleotide sequence ID" value="NC_014926.1"/>
</dbReference>
<reference evidence="3" key="1">
    <citation type="submission" date="2011-01" db="EMBL/GenBank/DDBJ databases">
        <title>Complete sequence of chromosome of Thermovibrio ammonificans HB-1.</title>
        <authorList>
            <consortium name="US DOE Joint Genome Institute"/>
            <person name="Lucas S."/>
            <person name="Copeland A."/>
            <person name="Lapidus A."/>
            <person name="Cheng J.-F."/>
            <person name="Goodwin L."/>
            <person name="Pitluck S."/>
            <person name="Davenport K."/>
            <person name="Detter J.C."/>
            <person name="Han C."/>
            <person name="Tapia R."/>
            <person name="Land M."/>
            <person name="Hauser L."/>
            <person name="Kyrpides N."/>
            <person name="Ivanova N."/>
            <person name="Ovchinnikova G."/>
            <person name="Vetriani C."/>
            <person name="Woyke T."/>
        </authorList>
    </citation>
    <scope>NUCLEOTIDE SEQUENCE [LARGE SCALE GENOMIC DNA]</scope>
    <source>
        <strain evidence="3">HB-1</strain>
    </source>
</reference>
<dbReference type="InterPro" id="IPR001173">
    <property type="entry name" value="Glyco_trans_2-like"/>
</dbReference>
<proteinExistence type="inferred from homology"/>
<dbReference type="InterPro" id="IPR029044">
    <property type="entry name" value="Nucleotide-diphossugar_trans"/>
</dbReference>
<dbReference type="SUPFAM" id="SSF53448">
    <property type="entry name" value="Nucleotide-diphospho-sugar transferases"/>
    <property type="match status" value="1"/>
</dbReference>
<keyword evidence="4" id="KW-1185">Reference proteome</keyword>